<gene>
    <name evidence="2" type="ORF">FQ775_15690</name>
</gene>
<reference evidence="2" key="1">
    <citation type="submission" date="2020-04" db="EMBL/GenBank/DDBJ databases">
        <title>Nitratireductor sp. nov. isolated from mangrove soil.</title>
        <authorList>
            <person name="Ye Y."/>
        </authorList>
    </citation>
    <scope>NUCLEOTIDE SEQUENCE</scope>
    <source>
        <strain evidence="2">SY7</strain>
    </source>
</reference>
<evidence type="ECO:0000256" key="1">
    <source>
        <dbReference type="SAM" id="SignalP"/>
    </source>
</evidence>
<evidence type="ECO:0000313" key="3">
    <source>
        <dbReference type="Proteomes" id="UP000321389"/>
    </source>
</evidence>
<dbReference type="KEGG" id="niy:FQ775_15690"/>
<organism evidence="2 3">
    <name type="scientific">Nitratireductor mangrovi</name>
    <dbReference type="NCBI Taxonomy" id="2599600"/>
    <lineage>
        <taxon>Bacteria</taxon>
        <taxon>Pseudomonadati</taxon>
        <taxon>Pseudomonadota</taxon>
        <taxon>Alphaproteobacteria</taxon>
        <taxon>Hyphomicrobiales</taxon>
        <taxon>Phyllobacteriaceae</taxon>
        <taxon>Nitratireductor</taxon>
    </lineage>
</organism>
<evidence type="ECO:0000313" key="2">
    <source>
        <dbReference type="EMBL" id="QDZ01695.1"/>
    </source>
</evidence>
<protein>
    <submittedName>
        <fullName evidence="2">Uncharacterized protein</fullName>
    </submittedName>
</protein>
<feature type="chain" id="PRO_5022985516" evidence="1">
    <location>
        <begin position="22"/>
        <end position="190"/>
    </location>
</feature>
<dbReference type="Proteomes" id="UP000321389">
    <property type="component" value="Chromosome"/>
</dbReference>
<sequence length="190" mass="20278">MRMLRGVMALMVAGGISGAAAAGSIADKGAEAEKQFAAGQPIAAIETLDSAVAKIWDTMPLTVRRAVLVESVSGYGIYAPRDKPAFGPGEAIVIYVEPIGFAYGKDSLGAGQIAFDIDLAIEDEAGTQVLQRENFVSVETPVRYRNREFHLTVNLNLSGAPTGKYVGRFLLKDRHSDKTAEFDVPFEIAG</sequence>
<keyword evidence="3" id="KW-1185">Reference proteome</keyword>
<proteinExistence type="predicted"/>
<name>A0A5B8L179_9HYPH</name>
<feature type="signal peptide" evidence="1">
    <location>
        <begin position="1"/>
        <end position="21"/>
    </location>
</feature>
<dbReference type="RefSeq" id="WP_146300336.1">
    <property type="nucleotide sequence ID" value="NZ_CP042301.2"/>
</dbReference>
<dbReference type="EMBL" id="CP042301">
    <property type="protein sequence ID" value="QDZ01695.1"/>
    <property type="molecule type" value="Genomic_DNA"/>
</dbReference>
<dbReference type="OrthoDB" id="8444059at2"/>
<keyword evidence="1" id="KW-0732">Signal</keyword>
<accession>A0A5B8L179</accession>
<dbReference type="AlphaFoldDB" id="A0A5B8L179"/>